<sequence length="112" mass="11679">MNSSDHQDNSEHVALVREAAVLLSRYGGAGGAGSLSLLGEGGKAVRLPAHLMADSKAKFALNQFDVVISDLISVNRSLPDVRHDSSHFAFGHISATSSVPIGVAKFVALQLA</sequence>
<evidence type="ECO:0000313" key="3">
    <source>
        <dbReference type="WBParaSite" id="HDID_0000795001-mRNA-1"/>
    </source>
</evidence>
<dbReference type="AlphaFoldDB" id="A0A0R3SRV2"/>
<reference evidence="3" key="1">
    <citation type="submission" date="2017-02" db="UniProtKB">
        <authorList>
            <consortium name="WormBaseParasite"/>
        </authorList>
    </citation>
    <scope>IDENTIFICATION</scope>
</reference>
<evidence type="ECO:0000313" key="2">
    <source>
        <dbReference type="Proteomes" id="UP000274504"/>
    </source>
</evidence>
<evidence type="ECO:0000313" key="1">
    <source>
        <dbReference type="EMBL" id="VDL60266.1"/>
    </source>
</evidence>
<dbReference type="InterPro" id="IPR029044">
    <property type="entry name" value="Nucleotide-diphossugar_trans"/>
</dbReference>
<proteinExistence type="predicted"/>
<name>A0A0R3SRV2_HYMDI</name>
<dbReference type="Gene3D" id="3.90.550.10">
    <property type="entry name" value="Spore Coat Polysaccharide Biosynthesis Protein SpsA, Chain A"/>
    <property type="match status" value="1"/>
</dbReference>
<gene>
    <name evidence="1" type="ORF">HDID_LOCUS7948</name>
</gene>
<organism evidence="3">
    <name type="scientific">Hymenolepis diminuta</name>
    <name type="common">Rat tapeworm</name>
    <dbReference type="NCBI Taxonomy" id="6216"/>
    <lineage>
        <taxon>Eukaryota</taxon>
        <taxon>Metazoa</taxon>
        <taxon>Spiralia</taxon>
        <taxon>Lophotrochozoa</taxon>
        <taxon>Platyhelminthes</taxon>
        <taxon>Cestoda</taxon>
        <taxon>Eucestoda</taxon>
        <taxon>Cyclophyllidea</taxon>
        <taxon>Hymenolepididae</taxon>
        <taxon>Hymenolepis</taxon>
    </lineage>
</organism>
<dbReference type="WBParaSite" id="HDID_0000795001-mRNA-1">
    <property type="protein sequence ID" value="HDID_0000795001-mRNA-1"/>
    <property type="gene ID" value="HDID_0000795001"/>
</dbReference>
<protein>
    <submittedName>
        <fullName evidence="3">Patatin</fullName>
    </submittedName>
</protein>
<reference evidence="1 2" key="2">
    <citation type="submission" date="2018-11" db="EMBL/GenBank/DDBJ databases">
        <authorList>
            <consortium name="Pathogen Informatics"/>
        </authorList>
    </citation>
    <scope>NUCLEOTIDE SEQUENCE [LARGE SCALE GENOMIC DNA]</scope>
</reference>
<dbReference type="Proteomes" id="UP000274504">
    <property type="component" value="Unassembled WGS sequence"/>
</dbReference>
<accession>A0A0R3SRV2</accession>
<dbReference type="OrthoDB" id="6280159at2759"/>
<dbReference type="EMBL" id="UYSG01011002">
    <property type="protein sequence ID" value="VDL60266.1"/>
    <property type="molecule type" value="Genomic_DNA"/>
</dbReference>